<dbReference type="Proteomes" id="UP000240542">
    <property type="component" value="Unassembled WGS sequence"/>
</dbReference>
<keyword evidence="2" id="KW-0547">Nucleotide-binding</keyword>
<dbReference type="SUPFAM" id="SSF53067">
    <property type="entry name" value="Actin-like ATPase domain"/>
    <property type="match status" value="2"/>
</dbReference>
<dbReference type="InterPro" id="IPR013126">
    <property type="entry name" value="Hsp_70_fam"/>
</dbReference>
<dbReference type="InterPro" id="IPR043129">
    <property type="entry name" value="ATPase_NBD"/>
</dbReference>
<accession>A0A2P8DMP3</accession>
<dbReference type="EMBL" id="PYGA01000005">
    <property type="protein sequence ID" value="PSK98493.1"/>
    <property type="molecule type" value="Genomic_DNA"/>
</dbReference>
<keyword evidence="7" id="KW-1185">Reference proteome</keyword>
<dbReference type="AlphaFoldDB" id="A0A2P8DMP3"/>
<evidence type="ECO:0000256" key="2">
    <source>
        <dbReference type="ARBA" id="ARBA00022741"/>
    </source>
</evidence>
<comment type="similarity">
    <text evidence="1">Belongs to the heat shock protein 70 family.</text>
</comment>
<evidence type="ECO:0000313" key="7">
    <source>
        <dbReference type="Proteomes" id="UP000240542"/>
    </source>
</evidence>
<dbReference type="RefSeq" id="WP_106582571.1">
    <property type="nucleotide sequence ID" value="NZ_PYGA01000005.1"/>
</dbReference>
<dbReference type="OrthoDB" id="9766019at2"/>
<dbReference type="PROSITE" id="PS00329">
    <property type="entry name" value="HSP70_2"/>
    <property type="match status" value="1"/>
</dbReference>
<sequence length="855" mass="92344">MSIVVGIDLGTTNSCIAVPAGTDIPGKEELIKARRLRPVGDALVVTDASKSPTTPSVVWIGPDGAVEVGGRAKQKAASGDHPPARFFKRDMGTDQRVRAGHADITPVEASAHVLRHLKRVAEEVLGVPVERAIVTVPAFFEMTAKTETTEAGRLAGLEVVETLIEPVAAALAYTRDPKKRPTGPTTFLVYDLGGGTFDTSVVSWDPETGFENRSFDGDRYLGGYDFDRALVGWVADRVPGYDLGFDADSADGAKTRAKLLSSAEEVKHELTRSTDFDFIAQNCVDRRGAPLNINEPVTRDSFEALIEPRVRGTLTNCDRALAQAGVAADDLADIVMVGGSSRIPLVVDVLAAHFGRRPGSLNPDLCVAVGAAVKAATVTRRSGYLELDHPEPATPATDIGGRVLPGPLLDTPAAATVVLASDDGVFRAEEQADSEGRFLFEDVPIDADEENGFTVRVLARGDEVDAQRLTVEPGGETVPPPSGDVLAHDFAVELVDGLHTVVRAGTMLPYRTEFRLETATKGAALAVRLFEGLVPVGEVAVTGLSSELPVGSAVDVTLEFELGWTIRAEARVPRYDARGEAVILIPQRRVSSWDELRDKTRDLKSGWEERRRAAPPADVMRVGPDLDRQLTEIDALLAEGQDRTKAHHKLVEAETLLQSVRVADASSLAPPWEEYEAALAELQHMIADLARHDAAKAADHRAALPGLRTSGRAAYDAGDRMDWHRANEVVRERMTAVARDMPGGGRRPQMSAAELQYGLLHDIKLTVQAVTDADTATGGRHHTMVTRLTGEFQAVTDEVAQVDITDDKEGMRRLVPIFVSKFKPLRERTDRWLAEIRQERPDVVGLRLPSNPLGG</sequence>
<keyword evidence="3" id="KW-0067">ATP-binding</keyword>
<evidence type="ECO:0000256" key="5">
    <source>
        <dbReference type="ARBA" id="ARBA00023186"/>
    </source>
</evidence>
<dbReference type="GO" id="GO:0140662">
    <property type="term" value="F:ATP-dependent protein folding chaperone"/>
    <property type="evidence" value="ECO:0007669"/>
    <property type="project" value="InterPro"/>
</dbReference>
<evidence type="ECO:0000256" key="1">
    <source>
        <dbReference type="ARBA" id="ARBA00007381"/>
    </source>
</evidence>
<keyword evidence="5" id="KW-0143">Chaperone</keyword>
<dbReference type="PROSITE" id="PS01036">
    <property type="entry name" value="HSP70_3"/>
    <property type="match status" value="1"/>
</dbReference>
<gene>
    <name evidence="6" type="ORF">CLV63_105167</name>
</gene>
<comment type="caution">
    <text evidence="6">The sequence shown here is derived from an EMBL/GenBank/DDBJ whole genome shotgun (WGS) entry which is preliminary data.</text>
</comment>
<dbReference type="Gene3D" id="3.30.420.40">
    <property type="match status" value="2"/>
</dbReference>
<evidence type="ECO:0000313" key="6">
    <source>
        <dbReference type="EMBL" id="PSK98493.1"/>
    </source>
</evidence>
<organism evidence="6 7">
    <name type="scientific">Murinocardiopsis flavida</name>
    <dbReference type="NCBI Taxonomy" id="645275"/>
    <lineage>
        <taxon>Bacteria</taxon>
        <taxon>Bacillati</taxon>
        <taxon>Actinomycetota</taxon>
        <taxon>Actinomycetes</taxon>
        <taxon>Streptosporangiales</taxon>
        <taxon>Nocardiopsidaceae</taxon>
        <taxon>Murinocardiopsis</taxon>
    </lineage>
</organism>
<reference evidence="6 7" key="1">
    <citation type="submission" date="2018-03" db="EMBL/GenBank/DDBJ databases">
        <title>Genomic Encyclopedia of Archaeal and Bacterial Type Strains, Phase II (KMG-II): from individual species to whole genera.</title>
        <authorList>
            <person name="Goeker M."/>
        </authorList>
    </citation>
    <scope>NUCLEOTIDE SEQUENCE [LARGE SCALE GENOMIC DNA]</scope>
    <source>
        <strain evidence="6 7">DSM 45312</strain>
    </source>
</reference>
<dbReference type="InterPro" id="IPR018181">
    <property type="entry name" value="Heat_shock_70_CS"/>
</dbReference>
<dbReference type="Gene3D" id="3.90.640.10">
    <property type="entry name" value="Actin, Chain A, domain 4"/>
    <property type="match status" value="1"/>
</dbReference>
<evidence type="ECO:0000256" key="3">
    <source>
        <dbReference type="ARBA" id="ARBA00022840"/>
    </source>
</evidence>
<keyword evidence="4" id="KW-0346">Stress response</keyword>
<dbReference type="PROSITE" id="PS00297">
    <property type="entry name" value="HSP70_1"/>
    <property type="match status" value="1"/>
</dbReference>
<dbReference type="Pfam" id="PF00012">
    <property type="entry name" value="HSP70"/>
    <property type="match status" value="2"/>
</dbReference>
<proteinExistence type="inferred from homology"/>
<protein>
    <submittedName>
        <fullName evidence="6">Hsp70 protein</fullName>
    </submittedName>
</protein>
<evidence type="ECO:0000256" key="4">
    <source>
        <dbReference type="ARBA" id="ARBA00023016"/>
    </source>
</evidence>
<dbReference type="PRINTS" id="PR00301">
    <property type="entry name" value="HEATSHOCK70"/>
</dbReference>
<dbReference type="GO" id="GO:0005524">
    <property type="term" value="F:ATP binding"/>
    <property type="evidence" value="ECO:0007669"/>
    <property type="project" value="UniProtKB-KW"/>
</dbReference>
<name>A0A2P8DMP3_9ACTN</name>
<dbReference type="PANTHER" id="PTHR19375">
    <property type="entry name" value="HEAT SHOCK PROTEIN 70KDA"/>
    <property type="match status" value="1"/>
</dbReference>